<dbReference type="EMBL" id="PFMD01000010">
    <property type="protein sequence ID" value="PIY97162.1"/>
    <property type="molecule type" value="Genomic_DNA"/>
</dbReference>
<gene>
    <name evidence="1" type="ORF">COY66_00960</name>
</gene>
<evidence type="ECO:0000313" key="1">
    <source>
        <dbReference type="EMBL" id="PIY97162.1"/>
    </source>
</evidence>
<accession>A0A2M7RKQ3</accession>
<sequence length="168" mass="19800">MGRIIKLAAISVARFSFGFNSLRLRKDRLGNIYRISEAGRFKIFRETVSRKEISEKPVVLVVGFRLKLIKSNPTFHWLFQRVCILTTPFWSGFRGFKVKLWMVDPDTKNYLGIYQWLGEPNTKNYIDFLTPVLQFFSLKNSIWHKIYPNTKLDDYLIGKQDAPRPSFE</sequence>
<evidence type="ECO:0000313" key="2">
    <source>
        <dbReference type="Proteomes" id="UP000230779"/>
    </source>
</evidence>
<proteinExistence type="predicted"/>
<reference evidence="1 2" key="1">
    <citation type="submission" date="2017-09" db="EMBL/GenBank/DDBJ databases">
        <title>Depth-based differentiation of microbial function through sediment-hosted aquifers and enrichment of novel symbionts in the deep terrestrial subsurface.</title>
        <authorList>
            <person name="Probst A.J."/>
            <person name="Ladd B."/>
            <person name="Jarett J.K."/>
            <person name="Geller-Mcgrath D.E."/>
            <person name="Sieber C.M."/>
            <person name="Emerson J.B."/>
            <person name="Anantharaman K."/>
            <person name="Thomas B.C."/>
            <person name="Malmstrom R."/>
            <person name="Stieglmeier M."/>
            <person name="Klingl A."/>
            <person name="Woyke T."/>
            <person name="Ryan C.M."/>
            <person name="Banfield J.F."/>
        </authorList>
    </citation>
    <scope>NUCLEOTIDE SEQUENCE [LARGE SCALE GENOMIC DNA]</scope>
    <source>
        <strain evidence="1">CG_4_10_14_0_8_um_filter_42_10</strain>
    </source>
</reference>
<organism evidence="1 2">
    <name type="scientific">Candidatus Kerfeldbacteria bacterium CG_4_10_14_0_8_um_filter_42_10</name>
    <dbReference type="NCBI Taxonomy" id="2014248"/>
    <lineage>
        <taxon>Bacteria</taxon>
        <taxon>Candidatus Kerfeldiibacteriota</taxon>
    </lineage>
</organism>
<dbReference type="AlphaFoldDB" id="A0A2M7RKQ3"/>
<dbReference type="Proteomes" id="UP000230779">
    <property type="component" value="Unassembled WGS sequence"/>
</dbReference>
<protein>
    <submittedName>
        <fullName evidence="1">Uncharacterized protein</fullName>
    </submittedName>
</protein>
<name>A0A2M7RKQ3_9BACT</name>
<comment type="caution">
    <text evidence="1">The sequence shown here is derived from an EMBL/GenBank/DDBJ whole genome shotgun (WGS) entry which is preliminary data.</text>
</comment>